<keyword evidence="2" id="KW-0645">Protease</keyword>
<dbReference type="Gene3D" id="3.90.70.10">
    <property type="entry name" value="Cysteine proteinases"/>
    <property type="match status" value="1"/>
</dbReference>
<dbReference type="Pfam" id="PF00112">
    <property type="entry name" value="Peptidase_C1"/>
    <property type="match status" value="1"/>
</dbReference>
<dbReference type="InterPro" id="IPR013128">
    <property type="entry name" value="Peptidase_C1A"/>
</dbReference>
<comment type="similarity">
    <text evidence="1">Belongs to the peptidase C1 family.</text>
</comment>
<name>A0AA35SLM9_GEOBA</name>
<dbReference type="SMART" id="SM00848">
    <property type="entry name" value="Inhibitor_I29"/>
    <property type="match status" value="1"/>
</dbReference>
<dbReference type="AlphaFoldDB" id="A0AA35SLM9"/>
<evidence type="ECO:0000313" key="8">
    <source>
        <dbReference type="EMBL" id="CAI8032360.1"/>
    </source>
</evidence>
<feature type="signal peptide" evidence="5">
    <location>
        <begin position="1"/>
        <end position="20"/>
    </location>
</feature>
<feature type="domain" description="Peptidase C1A papain C-terminal" evidence="6">
    <location>
        <begin position="120"/>
        <end position="340"/>
    </location>
</feature>
<dbReference type="GO" id="GO:0006508">
    <property type="term" value="P:proteolysis"/>
    <property type="evidence" value="ECO:0007669"/>
    <property type="project" value="UniProtKB-KW"/>
</dbReference>
<dbReference type="GO" id="GO:0008234">
    <property type="term" value="F:cysteine-type peptidase activity"/>
    <property type="evidence" value="ECO:0007669"/>
    <property type="project" value="UniProtKB-KW"/>
</dbReference>
<evidence type="ECO:0000256" key="5">
    <source>
        <dbReference type="SAM" id="SignalP"/>
    </source>
</evidence>
<evidence type="ECO:0000313" key="9">
    <source>
        <dbReference type="Proteomes" id="UP001174909"/>
    </source>
</evidence>
<dbReference type="CDD" id="cd02248">
    <property type="entry name" value="Peptidase_C1A"/>
    <property type="match status" value="1"/>
</dbReference>
<evidence type="ECO:0000256" key="1">
    <source>
        <dbReference type="ARBA" id="ARBA00008455"/>
    </source>
</evidence>
<keyword evidence="4" id="KW-0788">Thiol protease</keyword>
<dbReference type="Pfam" id="PF08246">
    <property type="entry name" value="Inhibitor_I29"/>
    <property type="match status" value="1"/>
</dbReference>
<evidence type="ECO:0000256" key="3">
    <source>
        <dbReference type="ARBA" id="ARBA00022801"/>
    </source>
</evidence>
<gene>
    <name evidence="8" type="ORF">GBAR_LOCUS18295</name>
</gene>
<protein>
    <submittedName>
        <fullName evidence="8">Silicatein</fullName>
    </submittedName>
</protein>
<dbReference type="InterPro" id="IPR000668">
    <property type="entry name" value="Peptidase_C1A_C"/>
</dbReference>
<comment type="caution">
    <text evidence="8">The sequence shown here is derived from an EMBL/GenBank/DDBJ whole genome shotgun (WGS) entry which is preliminary data.</text>
</comment>
<proteinExistence type="inferred from homology"/>
<keyword evidence="5" id="KW-0732">Signal</keyword>
<dbReference type="InterPro" id="IPR039417">
    <property type="entry name" value="Peptidase_C1A_papain-like"/>
</dbReference>
<dbReference type="SMART" id="SM00645">
    <property type="entry name" value="Pept_C1"/>
    <property type="match status" value="1"/>
</dbReference>
<dbReference type="FunFam" id="3.90.70.10:FF:000006">
    <property type="entry name" value="Cathepsin S"/>
    <property type="match status" value="1"/>
</dbReference>
<evidence type="ECO:0000259" key="6">
    <source>
        <dbReference type="SMART" id="SM00645"/>
    </source>
</evidence>
<dbReference type="InterPro" id="IPR013201">
    <property type="entry name" value="Prot_inhib_I29"/>
</dbReference>
<evidence type="ECO:0000259" key="7">
    <source>
        <dbReference type="SMART" id="SM00848"/>
    </source>
</evidence>
<keyword evidence="9" id="KW-1185">Reference proteome</keyword>
<evidence type="ECO:0000256" key="2">
    <source>
        <dbReference type="ARBA" id="ARBA00022670"/>
    </source>
</evidence>
<feature type="domain" description="Cathepsin propeptide inhibitor" evidence="7">
    <location>
        <begin position="30"/>
        <end position="88"/>
    </location>
</feature>
<reference evidence="8" key="1">
    <citation type="submission" date="2023-03" db="EMBL/GenBank/DDBJ databases">
        <authorList>
            <person name="Steffen K."/>
            <person name="Cardenas P."/>
        </authorList>
    </citation>
    <scope>NUCLEOTIDE SEQUENCE</scope>
</reference>
<dbReference type="SUPFAM" id="SSF54001">
    <property type="entry name" value="Cysteine proteinases"/>
    <property type="match status" value="1"/>
</dbReference>
<sequence>MKTFCGVLLCYQLVIASVLALDQVLLVEEWLQWKNQHKKGYRTKGEERKRHSVWLANREFVSSHNSEWEEHGYSLSLNQFADLTDEEYTGLLVGHSYPDYEDNPLVTKFRSGRDLTSHDLPNSIDWRTKGVVTSIKNQNSRQCNSSYAFAAVGSVEGAWALTRGSLTRLSEQNIIDCSVPYGNMGCRGGSVFSSYLYMVNSGVSTYSCYPYRGRQSYCSYTSNCTCAKMSGMVRIEFGNETDLQAALATVGPVAVTIDGSSKAFRFYSQGVFDWSGCSSTKLNHPLLLIGYGYTYVESVYTEYWLLKNSFGTNWGEDGYFRLVRNQFNQCGIASDALFPTL</sequence>
<evidence type="ECO:0000256" key="4">
    <source>
        <dbReference type="ARBA" id="ARBA00022807"/>
    </source>
</evidence>
<dbReference type="Proteomes" id="UP001174909">
    <property type="component" value="Unassembled WGS sequence"/>
</dbReference>
<keyword evidence="3" id="KW-0378">Hydrolase</keyword>
<dbReference type="PANTHER" id="PTHR12411">
    <property type="entry name" value="CYSTEINE PROTEASE FAMILY C1-RELATED"/>
    <property type="match status" value="1"/>
</dbReference>
<feature type="chain" id="PRO_5041249993" evidence="5">
    <location>
        <begin position="21"/>
        <end position="341"/>
    </location>
</feature>
<accession>A0AA35SLM9</accession>
<dbReference type="InterPro" id="IPR038765">
    <property type="entry name" value="Papain-like_cys_pep_sf"/>
</dbReference>
<organism evidence="8 9">
    <name type="scientific">Geodia barretti</name>
    <name type="common">Barrett's horny sponge</name>
    <dbReference type="NCBI Taxonomy" id="519541"/>
    <lineage>
        <taxon>Eukaryota</taxon>
        <taxon>Metazoa</taxon>
        <taxon>Porifera</taxon>
        <taxon>Demospongiae</taxon>
        <taxon>Heteroscleromorpha</taxon>
        <taxon>Tetractinellida</taxon>
        <taxon>Astrophorina</taxon>
        <taxon>Geodiidae</taxon>
        <taxon>Geodia</taxon>
    </lineage>
</organism>
<dbReference type="EMBL" id="CASHTH010002598">
    <property type="protein sequence ID" value="CAI8032360.1"/>
    <property type="molecule type" value="Genomic_DNA"/>
</dbReference>